<dbReference type="RefSeq" id="WP_063720446.1">
    <property type="nucleotide sequence ID" value="NZ_LT985177.1"/>
</dbReference>
<reference evidence="3" key="1">
    <citation type="journal article" date="2016" name="Genome Announc.">
        <title>Draft Genome Sequences of Methanobrevibacter curvatus DSM11111, Methanobrevibacter cuticularis DSM11139, Methanobrevibacter filiformis DSM11501, and Methanobrevibacter oralis DSM7256.</title>
        <authorList>
            <person name="Poehlein A."/>
            <person name="Seedorf H."/>
        </authorList>
    </citation>
    <scope>NUCLEOTIDE SEQUENCE [LARGE SCALE GENOMIC DNA]</scope>
    <source>
        <strain evidence="3">DSM 7256 / JCM 30027 / ZR</strain>
    </source>
</reference>
<evidence type="ECO:0000313" key="3">
    <source>
        <dbReference type="Proteomes" id="UP000077428"/>
    </source>
</evidence>
<proteinExistence type="predicted"/>
<dbReference type="OrthoDB" id="51316at2157"/>
<accession>A0A166AD41</accession>
<dbReference type="Pfam" id="PF13237">
    <property type="entry name" value="Fer4_10"/>
    <property type="match status" value="1"/>
</dbReference>
<dbReference type="AlphaFoldDB" id="A0A166AD41"/>
<keyword evidence="3" id="KW-1185">Reference proteome</keyword>
<dbReference type="InterPro" id="IPR017896">
    <property type="entry name" value="4Fe4S_Fe-S-bd"/>
</dbReference>
<name>A0A166AD41_METOA</name>
<dbReference type="PROSITE" id="PS51379">
    <property type="entry name" value="4FE4S_FER_2"/>
    <property type="match status" value="1"/>
</dbReference>
<protein>
    <submittedName>
        <fullName evidence="2">Electron transport complex subunit RsxB</fullName>
    </submittedName>
</protein>
<organism evidence="2 3">
    <name type="scientific">Methanobrevibacter oralis</name>
    <dbReference type="NCBI Taxonomy" id="66851"/>
    <lineage>
        <taxon>Archaea</taxon>
        <taxon>Methanobacteriati</taxon>
        <taxon>Methanobacteriota</taxon>
        <taxon>Methanomada group</taxon>
        <taxon>Methanobacteria</taxon>
        <taxon>Methanobacteriales</taxon>
        <taxon>Methanobacteriaceae</taxon>
        <taxon>Methanobrevibacter</taxon>
    </lineage>
</organism>
<dbReference type="PATRIC" id="fig|66851.6.peg.1536"/>
<dbReference type="Gene3D" id="3.40.109.10">
    <property type="entry name" value="NADH Oxidase"/>
    <property type="match status" value="1"/>
</dbReference>
<dbReference type="SUPFAM" id="SSF54862">
    <property type="entry name" value="4Fe-4S ferredoxins"/>
    <property type="match status" value="1"/>
</dbReference>
<dbReference type="STRING" id="66851.MBORA_14190"/>
<dbReference type="InterPro" id="IPR029479">
    <property type="entry name" value="Nitroreductase"/>
</dbReference>
<dbReference type="GO" id="GO:0016491">
    <property type="term" value="F:oxidoreductase activity"/>
    <property type="evidence" value="ECO:0007669"/>
    <property type="project" value="InterPro"/>
</dbReference>
<dbReference type="SUPFAM" id="SSF55469">
    <property type="entry name" value="FMN-dependent nitroreductase-like"/>
    <property type="match status" value="1"/>
</dbReference>
<dbReference type="InterPro" id="IPR000415">
    <property type="entry name" value="Nitroreductase-like"/>
</dbReference>
<gene>
    <name evidence="2" type="primary">rsxB_4</name>
    <name evidence="2" type="ORF">MBORA_14190</name>
</gene>
<dbReference type="Gene3D" id="3.30.70.20">
    <property type="match status" value="1"/>
</dbReference>
<dbReference type="EMBL" id="LWMU01000081">
    <property type="protein sequence ID" value="KZX11878.1"/>
    <property type="molecule type" value="Genomic_DNA"/>
</dbReference>
<sequence>MKLIIDDDNCIGCGICASVCIRDNIIIVEGVALETGSNCFECGHCMAICKNNAINLKLFKNQEYRIIDHDFKDIPVEYVDLLRLYKQRRSIRWFKNKKIDKLTFDKLFEGAYYSPSAQNEQDVEFVVLDEKTDEFLDLVYDIIKVEEDQFFRIKEFGEYLKDKSTKKYNPLLWGGKQIILTFSSDKTSAVIANTRVELLAYSLGLGGFYSLFLLKADEIDHIRLMKFFPQINPEKHLYSSFIIGYPKIKFRRTIPHKKINVSYQ</sequence>
<feature type="domain" description="4Fe-4S ferredoxin-type" evidence="1">
    <location>
        <begin position="1"/>
        <end position="30"/>
    </location>
</feature>
<evidence type="ECO:0000313" key="2">
    <source>
        <dbReference type="EMBL" id="KZX11878.1"/>
    </source>
</evidence>
<dbReference type="Pfam" id="PF00881">
    <property type="entry name" value="Nitroreductase"/>
    <property type="match status" value="1"/>
</dbReference>
<dbReference type="Proteomes" id="UP000077428">
    <property type="component" value="Unassembled WGS sequence"/>
</dbReference>
<evidence type="ECO:0000259" key="1">
    <source>
        <dbReference type="PROSITE" id="PS51379"/>
    </source>
</evidence>
<comment type="caution">
    <text evidence="2">The sequence shown here is derived from an EMBL/GenBank/DDBJ whole genome shotgun (WGS) entry which is preliminary data.</text>
</comment>